<dbReference type="Gene3D" id="3.30.750.24">
    <property type="entry name" value="STAS domain"/>
    <property type="match status" value="1"/>
</dbReference>
<dbReference type="InterPro" id="IPR036513">
    <property type="entry name" value="STAS_dom_sf"/>
</dbReference>
<name>A0ABV8HLG2_9ACTN</name>
<dbReference type="SUPFAM" id="SSF52091">
    <property type="entry name" value="SpoIIaa-like"/>
    <property type="match status" value="1"/>
</dbReference>
<feature type="domain" description="STAS" evidence="1">
    <location>
        <begin position="15"/>
        <end position="116"/>
    </location>
</feature>
<accession>A0ABV8HLG2</accession>
<gene>
    <name evidence="2" type="ORF">ACFO3J_06445</name>
</gene>
<protein>
    <submittedName>
        <fullName evidence="2">STAS domain-containing protein</fullName>
    </submittedName>
</protein>
<dbReference type="InterPro" id="IPR002645">
    <property type="entry name" value="STAS_dom"/>
</dbReference>
<dbReference type="RefSeq" id="WP_386426989.1">
    <property type="nucleotide sequence ID" value="NZ_JBHSBB010000007.1"/>
</dbReference>
<organism evidence="2 3">
    <name type="scientific">Streptomyces polygonati</name>
    <dbReference type="NCBI Taxonomy" id="1617087"/>
    <lineage>
        <taxon>Bacteria</taxon>
        <taxon>Bacillati</taxon>
        <taxon>Actinomycetota</taxon>
        <taxon>Actinomycetes</taxon>
        <taxon>Kitasatosporales</taxon>
        <taxon>Streptomycetaceae</taxon>
        <taxon>Streptomyces</taxon>
    </lineage>
</organism>
<evidence type="ECO:0000313" key="3">
    <source>
        <dbReference type="Proteomes" id="UP001595765"/>
    </source>
</evidence>
<dbReference type="EMBL" id="JBHSBB010000007">
    <property type="protein sequence ID" value="MFC4031109.1"/>
    <property type="molecule type" value="Genomic_DNA"/>
</dbReference>
<dbReference type="PROSITE" id="PS50801">
    <property type="entry name" value="STAS"/>
    <property type="match status" value="1"/>
</dbReference>
<comment type="caution">
    <text evidence="2">The sequence shown here is derived from an EMBL/GenBank/DDBJ whole genome shotgun (WGS) entry which is preliminary data.</text>
</comment>
<reference evidence="3" key="1">
    <citation type="journal article" date="2019" name="Int. J. Syst. Evol. Microbiol.">
        <title>The Global Catalogue of Microorganisms (GCM) 10K type strain sequencing project: providing services to taxonomists for standard genome sequencing and annotation.</title>
        <authorList>
            <consortium name="The Broad Institute Genomics Platform"/>
            <consortium name="The Broad Institute Genome Sequencing Center for Infectious Disease"/>
            <person name="Wu L."/>
            <person name="Ma J."/>
        </authorList>
    </citation>
    <scope>NUCLEOTIDE SEQUENCE [LARGE SCALE GENOMIC DNA]</scope>
    <source>
        <strain evidence="3">CGMCC 4.7237</strain>
    </source>
</reference>
<dbReference type="Pfam" id="PF01740">
    <property type="entry name" value="STAS"/>
    <property type="match status" value="1"/>
</dbReference>
<evidence type="ECO:0000259" key="1">
    <source>
        <dbReference type="PROSITE" id="PS50801"/>
    </source>
</evidence>
<sequence length="116" mass="12186">MLDASRAVVTDVIGPEAVVVRVQGDIGHEAAPELAAALTAAEEVEAARTVVDLRATAFADSSILHVLLEAQRRHRARQRRMVLAGPFSGSLARLFEVTGTAGFFVIACSMSAALDA</sequence>
<keyword evidence="3" id="KW-1185">Reference proteome</keyword>
<proteinExistence type="predicted"/>
<evidence type="ECO:0000313" key="2">
    <source>
        <dbReference type="EMBL" id="MFC4031109.1"/>
    </source>
</evidence>
<dbReference type="PANTHER" id="PTHR33495">
    <property type="entry name" value="ANTI-SIGMA FACTOR ANTAGONIST TM_1081-RELATED-RELATED"/>
    <property type="match status" value="1"/>
</dbReference>
<dbReference type="Proteomes" id="UP001595765">
    <property type="component" value="Unassembled WGS sequence"/>
</dbReference>
<dbReference type="PANTHER" id="PTHR33495:SF2">
    <property type="entry name" value="ANTI-SIGMA FACTOR ANTAGONIST TM_1081-RELATED"/>
    <property type="match status" value="1"/>
</dbReference>